<comment type="caution">
    <text evidence="1">The sequence shown here is derived from an EMBL/GenBank/DDBJ whole genome shotgun (WGS) entry which is preliminary data.</text>
</comment>
<protein>
    <submittedName>
        <fullName evidence="1">Uncharacterized protein</fullName>
    </submittedName>
</protein>
<evidence type="ECO:0000313" key="1">
    <source>
        <dbReference type="EMBL" id="ESQ84243.1"/>
    </source>
</evidence>
<reference evidence="1 2" key="1">
    <citation type="journal article" date="2014" name="Nature">
        <title>Sequential evolution of bacterial morphology by co-option of a developmental regulator.</title>
        <authorList>
            <person name="Jiang C."/>
            <person name="Brown P.J."/>
            <person name="Ducret A."/>
            <person name="Brun Y.V."/>
        </authorList>
    </citation>
    <scope>NUCLEOTIDE SEQUENCE [LARGE SCALE GENOMIC DNA]</scope>
    <source>
        <strain evidence="1 2">DSM 16100</strain>
    </source>
</reference>
<dbReference type="Proteomes" id="UP000017837">
    <property type="component" value="Unassembled WGS sequence"/>
</dbReference>
<gene>
    <name evidence="1" type="ORF">ABENE_19665</name>
</gene>
<organism evidence="1 2">
    <name type="scientific">Asticcacaulis benevestitus DSM 16100 = ATCC BAA-896</name>
    <dbReference type="NCBI Taxonomy" id="1121022"/>
    <lineage>
        <taxon>Bacteria</taxon>
        <taxon>Pseudomonadati</taxon>
        <taxon>Pseudomonadota</taxon>
        <taxon>Alphaproteobacteria</taxon>
        <taxon>Caulobacterales</taxon>
        <taxon>Caulobacteraceae</taxon>
        <taxon>Asticcacaulis</taxon>
    </lineage>
</organism>
<dbReference type="EMBL" id="AWGB01000064">
    <property type="protein sequence ID" value="ESQ84243.1"/>
    <property type="molecule type" value="Genomic_DNA"/>
</dbReference>
<dbReference type="AlphaFoldDB" id="V4QYL5"/>
<sequence length="69" mass="7399">MADGMRIAAGAAVQPVSVKIYRVHINAMPAERMDVAVALASPVDTVNAELEGGLRRLHQLVFLNARKTS</sequence>
<keyword evidence="2" id="KW-1185">Reference proteome</keyword>
<dbReference type="PATRIC" id="fig|1121022.4.peg.4030"/>
<evidence type="ECO:0000313" key="2">
    <source>
        <dbReference type="Proteomes" id="UP000017837"/>
    </source>
</evidence>
<accession>V4QYL5</accession>
<name>V4QYL5_9CAUL</name>
<proteinExistence type="predicted"/>